<sequence length="241" mass="27196">MSDDGELEPPAGIDDSHIGAGVFDETMGPGSSFAHLYRGEIHRMKSWRERLDRTSNWAITLMAGILTWSFSAQTHPHYIILLGVVTLSIFLCIEARRFRAYDIWRSRVRMFQQNVWAYALDPDGGVLDEDWRKKLGEDYRTPNMKIPFEEALAHRLRRVYLPLFLVMLVAWVIQLTTYTEGATLVGSAGIGGIPGNIIVAFVAGFYATLLGISFRPREWHVNGELIPSDVTGWEESEYGGS</sequence>
<keyword evidence="1" id="KW-0812">Transmembrane</keyword>
<dbReference type="Pfam" id="PF10028">
    <property type="entry name" value="DUF2270"/>
    <property type="match status" value="1"/>
</dbReference>
<dbReference type="Proteomes" id="UP000198902">
    <property type="component" value="Unassembled WGS sequence"/>
</dbReference>
<name>A0A0D6JT57_9EURY</name>
<dbReference type="OrthoDB" id="307287at2157"/>
<evidence type="ECO:0000313" key="2">
    <source>
        <dbReference type="EMBL" id="CQR51029.1"/>
    </source>
</evidence>
<dbReference type="AlphaFoldDB" id="A0A0D6JT57"/>
<gene>
    <name evidence="2" type="ORF">BN996_02520</name>
</gene>
<proteinExistence type="predicted"/>
<evidence type="ECO:0000313" key="3">
    <source>
        <dbReference type="Proteomes" id="UP000198902"/>
    </source>
</evidence>
<feature type="transmembrane region" description="Helical" evidence="1">
    <location>
        <begin position="184"/>
        <end position="209"/>
    </location>
</feature>
<accession>A0A0D6JT57</accession>
<keyword evidence="1" id="KW-1133">Transmembrane helix</keyword>
<protein>
    <recommendedName>
        <fullName evidence="4">DUF2270 domain-containing protein</fullName>
    </recommendedName>
</protein>
<reference evidence="3" key="1">
    <citation type="submission" date="2015-03" db="EMBL/GenBank/DDBJ databases">
        <authorList>
            <person name="Urmite Genomes"/>
        </authorList>
    </citation>
    <scope>NUCLEOTIDE SEQUENCE [LARGE SCALE GENOMIC DNA]</scope>
    <source>
        <strain evidence="3">Arc-Hr</strain>
    </source>
</reference>
<dbReference type="RefSeq" id="WP_089779414.1">
    <property type="nucleotide sequence ID" value="NZ_CABLRR010000002.1"/>
</dbReference>
<feature type="transmembrane region" description="Helical" evidence="1">
    <location>
        <begin position="159"/>
        <end position="178"/>
    </location>
</feature>
<evidence type="ECO:0000256" key="1">
    <source>
        <dbReference type="SAM" id="Phobius"/>
    </source>
</evidence>
<feature type="transmembrane region" description="Helical" evidence="1">
    <location>
        <begin position="77"/>
        <end position="95"/>
    </location>
</feature>
<dbReference type="EMBL" id="CSTE01000002">
    <property type="protein sequence ID" value="CQR51029.1"/>
    <property type="molecule type" value="Genomic_DNA"/>
</dbReference>
<keyword evidence="3" id="KW-1185">Reference proteome</keyword>
<organism evidence="2 3">
    <name type="scientific">Haloferax massiliensis</name>
    <dbReference type="NCBI Taxonomy" id="1476858"/>
    <lineage>
        <taxon>Archaea</taxon>
        <taxon>Methanobacteriati</taxon>
        <taxon>Methanobacteriota</taxon>
        <taxon>Stenosarchaea group</taxon>
        <taxon>Halobacteria</taxon>
        <taxon>Halobacteriales</taxon>
        <taxon>Haloferacaceae</taxon>
        <taxon>Haloferax</taxon>
    </lineage>
</organism>
<evidence type="ECO:0008006" key="4">
    <source>
        <dbReference type="Google" id="ProtNLM"/>
    </source>
</evidence>
<keyword evidence="1" id="KW-0472">Membrane</keyword>
<dbReference type="InterPro" id="IPR014470">
    <property type="entry name" value="UCP01500"/>
</dbReference>